<name>A0A975EZK1_9SPIR</name>
<dbReference type="RefSeq" id="WP_210118501.1">
    <property type="nucleotide sequence ID" value="NZ_CP054257.1"/>
</dbReference>
<organism evidence="1 2">
    <name type="scientific">Treponema parvum</name>
    <dbReference type="NCBI Taxonomy" id="138851"/>
    <lineage>
        <taxon>Bacteria</taxon>
        <taxon>Pseudomonadati</taxon>
        <taxon>Spirochaetota</taxon>
        <taxon>Spirochaetia</taxon>
        <taxon>Spirochaetales</taxon>
        <taxon>Treponemataceae</taxon>
        <taxon>Treponema</taxon>
    </lineage>
</organism>
<dbReference type="Proteomes" id="UP000671995">
    <property type="component" value="Chromosome"/>
</dbReference>
<reference evidence="1" key="2">
    <citation type="journal article" date="2021" name="Microbiol. Resour. Announc.">
        <title>Complete Genome Sequences of Three Human Oral Treponema parvum Isolates.</title>
        <authorList>
            <person name="Zeng H."/>
            <person name="Watt R.M."/>
        </authorList>
    </citation>
    <scope>NUCLEOTIDE SEQUENCE</scope>
    <source>
        <strain evidence="1">ATCC 700773</strain>
    </source>
</reference>
<gene>
    <name evidence="1" type="ORF">HRI96_05535</name>
</gene>
<accession>A0A975EZK1</accession>
<dbReference type="EMBL" id="CP054257">
    <property type="protein sequence ID" value="QTQ11706.1"/>
    <property type="molecule type" value="Genomic_DNA"/>
</dbReference>
<dbReference type="AlphaFoldDB" id="A0A975EZK1"/>
<proteinExistence type="predicted"/>
<reference evidence="1" key="1">
    <citation type="submission" date="2020-05" db="EMBL/GenBank/DDBJ databases">
        <authorList>
            <person name="Zeng H."/>
            <person name="Chan Y.K."/>
            <person name="Watt R.M."/>
        </authorList>
    </citation>
    <scope>NUCLEOTIDE SEQUENCE</scope>
    <source>
        <strain evidence="1">ATCC 700773</strain>
    </source>
</reference>
<evidence type="ECO:0000313" key="2">
    <source>
        <dbReference type="Proteomes" id="UP000671995"/>
    </source>
</evidence>
<evidence type="ECO:0000313" key="1">
    <source>
        <dbReference type="EMBL" id="QTQ11706.1"/>
    </source>
</evidence>
<protein>
    <submittedName>
        <fullName evidence="1">Uncharacterized protein</fullName>
    </submittedName>
</protein>
<sequence length="217" mass="24178">MDFAVKCGGNSAKNAPSATILQFVPLRGEQSGTLYRPGWKKFTIFVDKSTQTMNVKLDVKVGNYRFLSNFNVKVTTHVVANSDSTQPNKKANVNLNPQKRNANGSAWTQFPNGEWNITGAKAGPNQNADTMVDEQLTTDAHQVLPKRDNKSNIIMEDGIVQTTDDWGYNVHFTENSNTAGCIGVKDKLAMKFIMFLYRFNEKYDPNTSKIKVTGSEE</sequence>